<dbReference type="EMBL" id="CAJNOE010000232">
    <property type="protein sequence ID" value="CAF1072602.1"/>
    <property type="molecule type" value="Genomic_DNA"/>
</dbReference>
<dbReference type="PANTHER" id="PTHR14107:SF16">
    <property type="entry name" value="AT02583P"/>
    <property type="match status" value="1"/>
</dbReference>
<accession>A0A814M6W5</accession>
<evidence type="ECO:0000313" key="5">
    <source>
        <dbReference type="EMBL" id="CAF1072602.1"/>
    </source>
</evidence>
<dbReference type="CDD" id="cd01448">
    <property type="entry name" value="TST_Repeat_1"/>
    <property type="match status" value="1"/>
</dbReference>
<feature type="domain" description="Rhodanese" evidence="4">
    <location>
        <begin position="701"/>
        <end position="799"/>
    </location>
</feature>
<dbReference type="EMBL" id="CAJOBB010003773">
    <property type="protein sequence ID" value="CAF4058078.1"/>
    <property type="molecule type" value="Genomic_DNA"/>
</dbReference>
<dbReference type="InterPro" id="IPR036322">
    <property type="entry name" value="WD40_repeat_dom_sf"/>
</dbReference>
<dbReference type="SUPFAM" id="SSF50978">
    <property type="entry name" value="WD40 repeat-like"/>
    <property type="match status" value="1"/>
</dbReference>
<dbReference type="InterPro" id="IPR051362">
    <property type="entry name" value="WD_repeat_creC_regulators"/>
</dbReference>
<dbReference type="SMART" id="SM00320">
    <property type="entry name" value="WD40"/>
    <property type="match status" value="5"/>
</dbReference>
<reference evidence="5" key="1">
    <citation type="submission" date="2021-02" db="EMBL/GenBank/DDBJ databases">
        <authorList>
            <person name="Nowell W R."/>
        </authorList>
    </citation>
    <scope>NUCLEOTIDE SEQUENCE</scope>
</reference>
<dbReference type="Gene3D" id="3.40.250.10">
    <property type="entry name" value="Rhodanese-like domain"/>
    <property type="match status" value="2"/>
</dbReference>
<dbReference type="InterPro" id="IPR001680">
    <property type="entry name" value="WD40_rpt"/>
</dbReference>
<feature type="compositionally biased region" description="Polar residues" evidence="3">
    <location>
        <begin position="105"/>
        <end position="117"/>
    </location>
</feature>
<name>A0A814M6W5_9BILA</name>
<keyword evidence="1" id="KW-0853">WD repeat</keyword>
<evidence type="ECO:0000259" key="4">
    <source>
        <dbReference type="PROSITE" id="PS50206"/>
    </source>
</evidence>
<dbReference type="InterPro" id="IPR001763">
    <property type="entry name" value="Rhodanese-like_dom"/>
</dbReference>
<evidence type="ECO:0000256" key="3">
    <source>
        <dbReference type="SAM" id="MobiDB-lite"/>
    </source>
</evidence>
<protein>
    <recommendedName>
        <fullName evidence="4">Rhodanese domain-containing protein</fullName>
    </recommendedName>
</protein>
<feature type="region of interest" description="Disordered" evidence="3">
    <location>
        <begin position="83"/>
        <end position="117"/>
    </location>
</feature>
<keyword evidence="2" id="KW-0677">Repeat</keyword>
<dbReference type="Pfam" id="PF00400">
    <property type="entry name" value="WD40"/>
    <property type="match status" value="1"/>
</dbReference>
<organism evidence="5 7">
    <name type="scientific">Adineta steineri</name>
    <dbReference type="NCBI Taxonomy" id="433720"/>
    <lineage>
        <taxon>Eukaryota</taxon>
        <taxon>Metazoa</taxon>
        <taxon>Spiralia</taxon>
        <taxon>Gnathifera</taxon>
        <taxon>Rotifera</taxon>
        <taxon>Eurotatoria</taxon>
        <taxon>Bdelloidea</taxon>
        <taxon>Adinetida</taxon>
        <taxon>Adinetidae</taxon>
        <taxon>Adineta</taxon>
    </lineage>
</organism>
<dbReference type="InterPro" id="IPR015943">
    <property type="entry name" value="WD40/YVTN_repeat-like_dom_sf"/>
</dbReference>
<evidence type="ECO:0000256" key="1">
    <source>
        <dbReference type="ARBA" id="ARBA00022574"/>
    </source>
</evidence>
<comment type="caution">
    <text evidence="5">The sequence shown here is derived from an EMBL/GenBank/DDBJ whole genome shotgun (WGS) entry which is preliminary data.</text>
</comment>
<sequence>MARTEPSNINHCVAPSITSRVSNFTKDSNQRSDEIKTEFTSREGTYKISSLIDNLGKIGSSTCLNEPVKITLLPRIQTIYETTNSQTSSRRSSSTNNQNDHSIEQKQTSISNGNETNQQNGNIFLTDILAFNVGRELIVYEFAEATQSNFGDPLDHRVYKQNHQPTCHDITQNPDTNGLHILVGFSKGQIQYINMQTKEQKVFNEGSYLDKAKVTCIKWLSNPKTYFLASYSSGYLYVFDEQLNYQRDTNVQPTYSTIKDDEKNFSISYTKNKSKQTRNPVSRWSIGNGSINEFSFSPDNILLAIVSQDGFLRIFNYEKMELVAYMKSYFGGLLCVCWSPDGKYIATGGEDDFITLFTLDPEEHTPRVICRGHGHTSWISAISFDPYMNAKTYYSSFIQTSSSLSLDNDNDPIDGIRKTIPWTRSDSSYFDTTIPSLFYRIGSVGQDNRLCLWDITEDVLKINSNSKQNSSTYPLVSSASTTNGCSLLSSSDITTNTQTSTTKSSFSSITSRLSFVRNSNKVNKSTDDIPDLSLVTLSNGTSKKSRKLSLLSSTLSGTKSSSSKLTTNSDDTNQTSLSILTTNNNNNFSSRRTNFDLTKSTFGTNLCPKLDDIQVIEPIITEFIAHERLNGIYFGENYLLTSSQDGIIAIWEKPQKLLNINTMKATKTIPALLSCHALKDLLRSSSQKISVLEADIGKQFENEFRHGHIPKARYFDQLECTKPSKLIPRGLPETKCFESYLSKMGVSNSDHIVLYDRSPIGFYATSRAWWLFKTLGVDSLSILNGGFYKWLKEINELESSDDNASKSQEETGKFTVRKNEEMLKNYKDMLHIVSTNDKEQQIVDARPPNLFYGSNAGHLPNSVNVPYTDVFDQTNQCLKSKDELKQIFNKAGVDLSKPAIYTCQTGTTASTLAFAAHILGQESLSVYNGSFTEWQQRAPKEFIINNKTDTPAA</sequence>
<dbReference type="Proteomes" id="UP000663868">
    <property type="component" value="Unassembled WGS sequence"/>
</dbReference>
<dbReference type="CDD" id="cd01449">
    <property type="entry name" value="TST_Repeat_2"/>
    <property type="match status" value="1"/>
</dbReference>
<dbReference type="PROSITE" id="PS50206">
    <property type="entry name" value="RHODANESE_3"/>
    <property type="match status" value="2"/>
</dbReference>
<proteinExistence type="predicted"/>
<dbReference type="Pfam" id="PF00581">
    <property type="entry name" value="Rhodanese"/>
    <property type="match status" value="2"/>
</dbReference>
<feature type="compositionally biased region" description="Low complexity" evidence="3">
    <location>
        <begin position="83"/>
        <end position="99"/>
    </location>
</feature>
<evidence type="ECO:0000313" key="7">
    <source>
        <dbReference type="Proteomes" id="UP000663860"/>
    </source>
</evidence>
<dbReference type="AlphaFoldDB" id="A0A814M6W5"/>
<feature type="domain" description="Rhodanese" evidence="4">
    <location>
        <begin position="836"/>
        <end position="943"/>
    </location>
</feature>
<dbReference type="Gene3D" id="2.130.10.10">
    <property type="entry name" value="YVTN repeat-like/Quinoprotein amine dehydrogenase"/>
    <property type="match status" value="1"/>
</dbReference>
<dbReference type="SMART" id="SM00450">
    <property type="entry name" value="RHOD"/>
    <property type="match status" value="2"/>
</dbReference>
<dbReference type="InterPro" id="IPR036873">
    <property type="entry name" value="Rhodanese-like_dom_sf"/>
</dbReference>
<evidence type="ECO:0000313" key="6">
    <source>
        <dbReference type="EMBL" id="CAF4058078.1"/>
    </source>
</evidence>
<dbReference type="PANTHER" id="PTHR14107">
    <property type="entry name" value="WD REPEAT PROTEIN"/>
    <property type="match status" value="1"/>
</dbReference>
<dbReference type="Proteomes" id="UP000663860">
    <property type="component" value="Unassembled WGS sequence"/>
</dbReference>
<evidence type="ECO:0000256" key="2">
    <source>
        <dbReference type="ARBA" id="ARBA00022737"/>
    </source>
</evidence>
<dbReference type="SUPFAM" id="SSF52821">
    <property type="entry name" value="Rhodanese/Cell cycle control phosphatase"/>
    <property type="match status" value="2"/>
</dbReference>
<gene>
    <name evidence="5" type="ORF">IZO911_LOCUS21503</name>
    <name evidence="6" type="ORF">KXQ929_LOCUS31964</name>
</gene>